<organism evidence="4 5">
    <name type="scientific">Owenia fusiformis</name>
    <name type="common">Polychaete worm</name>
    <dbReference type="NCBI Taxonomy" id="6347"/>
    <lineage>
        <taxon>Eukaryota</taxon>
        <taxon>Metazoa</taxon>
        <taxon>Spiralia</taxon>
        <taxon>Lophotrochozoa</taxon>
        <taxon>Annelida</taxon>
        <taxon>Polychaeta</taxon>
        <taxon>Sedentaria</taxon>
        <taxon>Canalipalpata</taxon>
        <taxon>Sabellida</taxon>
        <taxon>Oweniida</taxon>
        <taxon>Oweniidae</taxon>
        <taxon>Owenia</taxon>
    </lineage>
</organism>
<dbReference type="InterPro" id="IPR005181">
    <property type="entry name" value="SASA"/>
</dbReference>
<dbReference type="OrthoDB" id="42638at2759"/>
<accession>A0A8S4Q140</accession>
<comment type="caution">
    <text evidence="4">The sequence shown here is derived from an EMBL/GenBank/DDBJ whole genome shotgun (WGS) entry which is preliminary data.</text>
</comment>
<dbReference type="Gene3D" id="3.40.50.1110">
    <property type="entry name" value="SGNH hydrolase"/>
    <property type="match status" value="1"/>
</dbReference>
<dbReference type="PANTHER" id="PTHR22901">
    <property type="entry name" value="SIALATE O-ACETYLESTERASE"/>
    <property type="match status" value="1"/>
</dbReference>
<proteinExistence type="predicted"/>
<feature type="non-terminal residue" evidence="4">
    <location>
        <position position="481"/>
    </location>
</feature>
<evidence type="ECO:0000256" key="2">
    <source>
        <dbReference type="SAM" id="SignalP"/>
    </source>
</evidence>
<dbReference type="InterPro" id="IPR039329">
    <property type="entry name" value="SIAE"/>
</dbReference>
<dbReference type="Proteomes" id="UP000749559">
    <property type="component" value="Unassembled WGS sequence"/>
</dbReference>
<dbReference type="InterPro" id="IPR036514">
    <property type="entry name" value="SGNH_hydro_sf"/>
</dbReference>
<dbReference type="PANTHER" id="PTHR22901:SF0">
    <property type="entry name" value="SIALATE O-ACETYLESTERASE"/>
    <property type="match status" value="1"/>
</dbReference>
<feature type="domain" description="Sialate O-acetylesterase" evidence="3">
    <location>
        <begin position="136"/>
        <end position="323"/>
    </location>
</feature>
<dbReference type="SUPFAM" id="SSF52266">
    <property type="entry name" value="SGNH hydrolase"/>
    <property type="match status" value="1"/>
</dbReference>
<evidence type="ECO:0000256" key="1">
    <source>
        <dbReference type="ARBA" id="ARBA00022801"/>
    </source>
</evidence>
<evidence type="ECO:0000313" key="5">
    <source>
        <dbReference type="Proteomes" id="UP000749559"/>
    </source>
</evidence>
<evidence type="ECO:0000259" key="3">
    <source>
        <dbReference type="Pfam" id="PF03629"/>
    </source>
</evidence>
<evidence type="ECO:0000313" key="4">
    <source>
        <dbReference type="EMBL" id="CAH1799415.1"/>
    </source>
</evidence>
<keyword evidence="5" id="KW-1185">Reference proteome</keyword>
<dbReference type="AlphaFoldDB" id="A0A8S4Q140"/>
<keyword evidence="2" id="KW-0732">Signal</keyword>
<feature type="chain" id="PRO_5035932903" description="Sialate O-acetylesterase domain-containing protein" evidence="2">
    <location>
        <begin position="25"/>
        <end position="481"/>
    </location>
</feature>
<keyword evidence="1" id="KW-0378">Hydrolase</keyword>
<feature type="signal peptide" evidence="2">
    <location>
        <begin position="1"/>
        <end position="24"/>
    </location>
</feature>
<dbReference type="GO" id="GO:0005975">
    <property type="term" value="P:carbohydrate metabolic process"/>
    <property type="evidence" value="ECO:0007669"/>
    <property type="project" value="TreeGrafter"/>
</dbReference>
<gene>
    <name evidence="4" type="ORF">OFUS_LOCUS23426</name>
</gene>
<dbReference type="GO" id="GO:0001681">
    <property type="term" value="F:sialate O-acetylesterase activity"/>
    <property type="evidence" value="ECO:0007669"/>
    <property type="project" value="InterPro"/>
</dbReference>
<dbReference type="EMBL" id="CAIIXF020000011">
    <property type="protein sequence ID" value="CAH1799415.1"/>
    <property type="molecule type" value="Genomic_DNA"/>
</dbReference>
<reference evidence="4" key="1">
    <citation type="submission" date="2022-03" db="EMBL/GenBank/DDBJ databases">
        <authorList>
            <person name="Martin C."/>
        </authorList>
    </citation>
    <scope>NUCLEOTIDE SEQUENCE</scope>
</reference>
<dbReference type="Pfam" id="PF03629">
    <property type="entry name" value="SASA"/>
    <property type="match status" value="1"/>
</dbReference>
<sequence>KNMKNTCILKLVLLVILCLSVVFASTKYVYPKTLYYKPNPVVPFSFASFYNDHMVLQKGPKQSIIWGYHQARYVGITLKVSNHVKIYSTMTTRGPFIDRFIWKIVLDPIIQPGPYDITVSTNFNETILIKDVLFGDVWLCSGQSNMALKMNYVFNSTKELAHVSAYKNKIRIFQVGEVESARPLFDLAPGKGIQLPWSQPTPESVSKFSATCWLYGRNIQDHLGYPVGLIETCWGGTSVETWSSSLALSHCNIDLHNRIPLEIDFGSMSRKYVPTTPSHLWNSMVHPFINMTIYGTIWYQGEANAKRPDNYNCTFPAMIDDWRGWFYAGTHRITDPLFPFGFVQLGPSRPWSVGNFSVGFPDIRWHQTADYGYVPNPRLKNIFMGEAMDLRDDNAPSGPIHPRDKEDVGLRLSLSGRAVAYGEQGLKFQGPMVTHITEYIAEKTMVLSFDNGKHPITVRSVDGFEVFWFTYHTQGDMQGEY</sequence>
<protein>
    <recommendedName>
        <fullName evidence="3">Sialate O-acetylesterase domain-containing protein</fullName>
    </recommendedName>
</protein>
<name>A0A8S4Q140_OWEFU</name>